<sequence>MDIARFINELQTSSIKDFKKILKGFDIQLSDKEIKEVYPLLQEISLSWLLLGVPMTTQQKLISILGEQRAIDLFYQLKEKAPSFLREN</sequence>
<evidence type="ECO:0000313" key="2">
    <source>
        <dbReference type="Proteomes" id="UP001364890"/>
    </source>
</evidence>
<dbReference type="Proteomes" id="UP001364890">
    <property type="component" value="Unassembled WGS sequence"/>
</dbReference>
<evidence type="ECO:0000313" key="1">
    <source>
        <dbReference type="EMBL" id="MEI4770885.1"/>
    </source>
</evidence>
<protein>
    <submittedName>
        <fullName evidence="1">Uncharacterized protein</fullName>
    </submittedName>
</protein>
<keyword evidence="2" id="KW-1185">Reference proteome</keyword>
<accession>A0ABU8F7E8</accession>
<organism evidence="1 2">
    <name type="scientific">Psychrobacillus mangrovi</name>
    <dbReference type="NCBI Taxonomy" id="3117745"/>
    <lineage>
        <taxon>Bacteria</taxon>
        <taxon>Bacillati</taxon>
        <taxon>Bacillota</taxon>
        <taxon>Bacilli</taxon>
        <taxon>Bacillales</taxon>
        <taxon>Bacillaceae</taxon>
        <taxon>Psychrobacillus</taxon>
    </lineage>
</organism>
<gene>
    <name evidence="1" type="ORF">WAX74_14780</name>
</gene>
<comment type="caution">
    <text evidence="1">The sequence shown here is derived from an EMBL/GenBank/DDBJ whole genome shotgun (WGS) entry which is preliminary data.</text>
</comment>
<proteinExistence type="predicted"/>
<dbReference type="RefSeq" id="WP_336498455.1">
    <property type="nucleotide sequence ID" value="NZ_JBAWSY010000013.1"/>
</dbReference>
<dbReference type="EMBL" id="JBAWSY010000013">
    <property type="protein sequence ID" value="MEI4770885.1"/>
    <property type="molecule type" value="Genomic_DNA"/>
</dbReference>
<name>A0ABU8F7E8_9BACI</name>
<reference evidence="1 2" key="1">
    <citation type="submission" date="2024-01" db="EMBL/GenBank/DDBJ databases">
        <title>Seven novel Bacillus-like species.</title>
        <authorList>
            <person name="Liu G."/>
        </authorList>
    </citation>
    <scope>NUCLEOTIDE SEQUENCE [LARGE SCALE GENOMIC DNA]</scope>
    <source>
        <strain evidence="1 2">FJAT-51614</strain>
    </source>
</reference>